<dbReference type="InterPro" id="IPR040829">
    <property type="entry name" value="Cap16_NUDIX"/>
</dbReference>
<keyword evidence="5" id="KW-1185">Reference proteome</keyword>
<sequence length="502" mass="55344">MYKYGVFQGGGVKGVALVGALEVAESRGVSFEGVGGASAGAIVAALYAAGYTAAEMRSILEGVQFDSLLDGASLVRLALAKRLGLYRGKLFQEWIHKHLARKGVRFFNDCPKQLRIVATNLTERTLVVLDTASQPTLEVAEAVRMSMSIPFVFEPVQLGRNLMVDGGVLSNFPLSLFDGNATLGFRLHSRSASLPFAPEGYREYLVAIMGAMLDGRDNYDVQTKKLAGLIEIDPGRFSSTQFKLSVSEKADLYERGVSAANRFFVDPVNMDRTQQLTVRGTESTIGLKNPAEVGDEAEIRFSISALVRIEVDGHFLLTKGNRIEQFQPVGGVLKTFSTAHGKLGNLGVKADSKIPIDQDSRDDLRVFVPRRSIEAFIQWYLEGRGRETSPWREFNEELVETGVLSSENFRAPAFDYVGRRVEGIRWTQHFQCYEVLIAEVFALVPTLRQIEELNALRGHIDTPGVMWASPALIRALGYDAASQRQLTRISEHSSWILDAGVS</sequence>
<evidence type="ECO:0000313" key="5">
    <source>
        <dbReference type="Proteomes" id="UP000252884"/>
    </source>
</evidence>
<dbReference type="InterPro" id="IPR002641">
    <property type="entry name" value="PNPLA_dom"/>
</dbReference>
<organism evidence="4 5">
    <name type="scientific">Pseudorhodoferax soli</name>
    <dbReference type="NCBI Taxonomy" id="545864"/>
    <lineage>
        <taxon>Bacteria</taxon>
        <taxon>Pseudomonadati</taxon>
        <taxon>Pseudomonadota</taxon>
        <taxon>Betaproteobacteria</taxon>
        <taxon>Burkholderiales</taxon>
        <taxon>Comamonadaceae</taxon>
    </lineage>
</organism>
<name>A0A368XN58_9BURK</name>
<dbReference type="EMBL" id="QPJK01000006">
    <property type="protein sequence ID" value="RCW69442.1"/>
    <property type="molecule type" value="Genomic_DNA"/>
</dbReference>
<dbReference type="RefSeq" id="WP_114469845.1">
    <property type="nucleotide sequence ID" value="NZ_QPJK01000006.1"/>
</dbReference>
<evidence type="ECO:0000256" key="2">
    <source>
        <dbReference type="PROSITE-ProRule" id="PRU01161"/>
    </source>
</evidence>
<dbReference type="PANTHER" id="PTHR46394">
    <property type="entry name" value="ANNEXIN"/>
    <property type="match status" value="1"/>
</dbReference>
<dbReference type="PANTHER" id="PTHR46394:SF1">
    <property type="entry name" value="PNPLA DOMAIN-CONTAINING PROTEIN"/>
    <property type="match status" value="1"/>
</dbReference>
<dbReference type="InterPro" id="IPR016035">
    <property type="entry name" value="Acyl_Trfase/lysoPLipase"/>
</dbReference>
<dbReference type="Proteomes" id="UP000252884">
    <property type="component" value="Unassembled WGS sequence"/>
</dbReference>
<feature type="short sequence motif" description="GXGXXG" evidence="2">
    <location>
        <begin position="9"/>
        <end position="14"/>
    </location>
</feature>
<dbReference type="OrthoDB" id="5290098at2"/>
<dbReference type="Pfam" id="PF18167">
    <property type="entry name" value="Sa_NUDIX"/>
    <property type="match status" value="1"/>
</dbReference>
<feature type="active site" description="Proton acceptor" evidence="2">
    <location>
        <position position="165"/>
    </location>
</feature>
<keyword evidence="2" id="KW-0442">Lipid degradation</keyword>
<feature type="short sequence motif" description="DGA/G" evidence="2">
    <location>
        <begin position="165"/>
        <end position="167"/>
    </location>
</feature>
<proteinExistence type="predicted"/>
<reference evidence="4 5" key="1">
    <citation type="submission" date="2018-07" db="EMBL/GenBank/DDBJ databases">
        <title>Genomic Encyclopedia of Type Strains, Phase IV (KMG-IV): sequencing the most valuable type-strain genomes for metagenomic binning, comparative biology and taxonomic classification.</title>
        <authorList>
            <person name="Goeker M."/>
        </authorList>
    </citation>
    <scope>NUCLEOTIDE SEQUENCE [LARGE SCALE GENOMIC DNA]</scope>
    <source>
        <strain evidence="4 5">DSM 21634</strain>
    </source>
</reference>
<dbReference type="GO" id="GO:0016042">
    <property type="term" value="P:lipid catabolic process"/>
    <property type="evidence" value="ECO:0007669"/>
    <property type="project" value="UniProtKB-UniRule"/>
</dbReference>
<dbReference type="InterPro" id="IPR052580">
    <property type="entry name" value="Lipid_Hydrolase"/>
</dbReference>
<keyword evidence="1 2" id="KW-0443">Lipid metabolism</keyword>
<dbReference type="SUPFAM" id="SSF52151">
    <property type="entry name" value="FabD/lysophospholipase-like"/>
    <property type="match status" value="1"/>
</dbReference>
<evidence type="ECO:0000256" key="1">
    <source>
        <dbReference type="ARBA" id="ARBA00023098"/>
    </source>
</evidence>
<feature type="active site" description="Nucleophile" evidence="2">
    <location>
        <position position="38"/>
    </location>
</feature>
<feature type="short sequence motif" description="GXSXG" evidence="2">
    <location>
        <begin position="36"/>
        <end position="40"/>
    </location>
</feature>
<dbReference type="AlphaFoldDB" id="A0A368XN58"/>
<dbReference type="CDD" id="cd07207">
    <property type="entry name" value="Pat_ExoU_VipD_like"/>
    <property type="match status" value="1"/>
</dbReference>
<dbReference type="Pfam" id="PF01734">
    <property type="entry name" value="Patatin"/>
    <property type="match status" value="1"/>
</dbReference>
<evidence type="ECO:0000313" key="4">
    <source>
        <dbReference type="EMBL" id="RCW69442.1"/>
    </source>
</evidence>
<feature type="domain" description="PNPLA" evidence="3">
    <location>
        <begin position="5"/>
        <end position="178"/>
    </location>
</feature>
<comment type="caution">
    <text evidence="4">The sequence shown here is derived from an EMBL/GenBank/DDBJ whole genome shotgun (WGS) entry which is preliminary data.</text>
</comment>
<keyword evidence="2" id="KW-0378">Hydrolase</keyword>
<protein>
    <submittedName>
        <fullName evidence="4">Patatin-like phospholipase</fullName>
    </submittedName>
</protein>
<dbReference type="Gene3D" id="3.40.1090.10">
    <property type="entry name" value="Cytosolic phospholipase A2 catalytic domain"/>
    <property type="match status" value="2"/>
</dbReference>
<evidence type="ECO:0000259" key="3">
    <source>
        <dbReference type="PROSITE" id="PS51635"/>
    </source>
</evidence>
<dbReference type="GO" id="GO:0016787">
    <property type="term" value="F:hydrolase activity"/>
    <property type="evidence" value="ECO:0007669"/>
    <property type="project" value="UniProtKB-UniRule"/>
</dbReference>
<dbReference type="PROSITE" id="PS51635">
    <property type="entry name" value="PNPLA"/>
    <property type="match status" value="1"/>
</dbReference>
<gene>
    <name evidence="4" type="ORF">DES41_106316</name>
</gene>
<accession>A0A368XN58</accession>